<comment type="caution">
    <text evidence="3">The sequence shown here is derived from an EMBL/GenBank/DDBJ whole genome shotgun (WGS) entry which is preliminary data.</text>
</comment>
<accession>A0A5J9UPN8</accession>
<dbReference type="Gramene" id="TVU25536">
    <property type="protein sequence ID" value="TVU25536"/>
    <property type="gene ID" value="EJB05_28035"/>
</dbReference>
<feature type="compositionally biased region" description="Basic and acidic residues" evidence="1">
    <location>
        <begin position="108"/>
        <end position="117"/>
    </location>
</feature>
<dbReference type="AlphaFoldDB" id="A0A5J9UPN8"/>
<dbReference type="InterPro" id="IPR019028">
    <property type="entry name" value="CBM_49"/>
</dbReference>
<dbReference type="EMBL" id="RWGY01000013">
    <property type="protein sequence ID" value="TVU25536.1"/>
    <property type="molecule type" value="Genomic_DNA"/>
</dbReference>
<gene>
    <name evidence="3" type="ORF">EJB05_28035</name>
</gene>
<name>A0A5J9UPN8_9POAL</name>
<dbReference type="Proteomes" id="UP000324897">
    <property type="component" value="Chromosome 2"/>
</dbReference>
<feature type="domain" description="Carbohydrate binding" evidence="2">
    <location>
        <begin position="19"/>
        <end position="66"/>
    </location>
</feature>
<evidence type="ECO:0000259" key="2">
    <source>
        <dbReference type="Pfam" id="PF09478"/>
    </source>
</evidence>
<sequence length="117" mass="12750">MFALHCSQREGATEHASLIEIEHNATTSWTQKGKTYIYQRYAVTVANKSGKAAHELHIGISKLYGPNYFPLPTGDDDAAGPLSASTTEVEDEPSATPLDEDGIESDPDVMRDDLVEL</sequence>
<keyword evidence="4" id="KW-1185">Reference proteome</keyword>
<evidence type="ECO:0000256" key="1">
    <source>
        <dbReference type="SAM" id="MobiDB-lite"/>
    </source>
</evidence>
<reference evidence="3 4" key="1">
    <citation type="journal article" date="2019" name="Sci. Rep.">
        <title>A high-quality genome of Eragrostis curvula grass provides insights into Poaceae evolution and supports new strategies to enhance forage quality.</title>
        <authorList>
            <person name="Carballo J."/>
            <person name="Santos B.A.C.M."/>
            <person name="Zappacosta D."/>
            <person name="Garbus I."/>
            <person name="Selva J.P."/>
            <person name="Gallo C.A."/>
            <person name="Diaz A."/>
            <person name="Albertini E."/>
            <person name="Caccamo M."/>
            <person name="Echenique V."/>
        </authorList>
    </citation>
    <scope>NUCLEOTIDE SEQUENCE [LARGE SCALE GENOMIC DNA]</scope>
    <source>
        <strain evidence="4">cv. Victoria</strain>
        <tissue evidence="3">Leaf</tissue>
    </source>
</reference>
<dbReference type="Pfam" id="PF09478">
    <property type="entry name" value="CBM49"/>
    <property type="match status" value="1"/>
</dbReference>
<feature type="non-terminal residue" evidence="3">
    <location>
        <position position="1"/>
    </location>
</feature>
<feature type="compositionally biased region" description="Acidic residues" evidence="1">
    <location>
        <begin position="88"/>
        <end position="107"/>
    </location>
</feature>
<protein>
    <recommendedName>
        <fullName evidence="2">Carbohydrate binding domain-containing protein</fullName>
    </recommendedName>
</protein>
<feature type="region of interest" description="Disordered" evidence="1">
    <location>
        <begin position="72"/>
        <end position="117"/>
    </location>
</feature>
<dbReference type="GO" id="GO:0030246">
    <property type="term" value="F:carbohydrate binding"/>
    <property type="evidence" value="ECO:0007669"/>
    <property type="project" value="InterPro"/>
</dbReference>
<proteinExistence type="predicted"/>
<evidence type="ECO:0000313" key="3">
    <source>
        <dbReference type="EMBL" id="TVU25536.1"/>
    </source>
</evidence>
<organism evidence="3 4">
    <name type="scientific">Eragrostis curvula</name>
    <name type="common">weeping love grass</name>
    <dbReference type="NCBI Taxonomy" id="38414"/>
    <lineage>
        <taxon>Eukaryota</taxon>
        <taxon>Viridiplantae</taxon>
        <taxon>Streptophyta</taxon>
        <taxon>Embryophyta</taxon>
        <taxon>Tracheophyta</taxon>
        <taxon>Spermatophyta</taxon>
        <taxon>Magnoliopsida</taxon>
        <taxon>Liliopsida</taxon>
        <taxon>Poales</taxon>
        <taxon>Poaceae</taxon>
        <taxon>PACMAD clade</taxon>
        <taxon>Chloridoideae</taxon>
        <taxon>Eragrostideae</taxon>
        <taxon>Eragrostidinae</taxon>
        <taxon>Eragrostis</taxon>
    </lineage>
</organism>
<evidence type="ECO:0000313" key="4">
    <source>
        <dbReference type="Proteomes" id="UP000324897"/>
    </source>
</evidence>